<sequence>MIKAWFDALTAKQARIAAVLSLESRQEDIDFIITCRNYDYVEEVLGMFGLRYECVGRHGESPRDKLAKGIERQLALLDVVKDFDVHVSLTSPDAIRIAFGLGKPIVALTDTVHSRFVNKLTLPLADSIIAPYAIPMSEWARYIPSAEIDKVRAFDGLFELMWINRFRPTGESIGRLGLRSREFAVIRFEEARASYYDYGDKSRLLIRIARNILERGYYVVMFPRYPYQEEMIKSELGLFLRLGKLIIPRGMRLDGLDLSWHARLVITGGSTMAHEAALLGTPAISYFPQHYYIDDYLVSKGLPLHRCVGDDCMDILESILKSDIEHVDTSNVVSKMEDPTGLIISEMRRLVDTSRK</sequence>
<dbReference type="Pfam" id="PF04007">
    <property type="entry name" value="DUF354"/>
    <property type="match status" value="1"/>
</dbReference>
<dbReference type="Proteomes" id="UP001060771">
    <property type="component" value="Chromosome"/>
</dbReference>
<evidence type="ECO:0000313" key="1">
    <source>
        <dbReference type="EMBL" id="BDR93246.1"/>
    </source>
</evidence>
<dbReference type="EMBL" id="BMNM01000005">
    <property type="protein sequence ID" value="GGI78740.1"/>
    <property type="molecule type" value="Genomic_DNA"/>
</dbReference>
<dbReference type="InterPro" id="IPR007152">
    <property type="entry name" value="DUF354"/>
</dbReference>
<protein>
    <recommendedName>
        <fullName evidence="5">DUF354 domain-containing protein</fullName>
    </recommendedName>
</protein>
<dbReference type="SUPFAM" id="SSF53756">
    <property type="entry name" value="UDP-Glycosyltransferase/glycogen phosphorylase"/>
    <property type="match status" value="1"/>
</dbReference>
<dbReference type="PIRSF" id="PIRSF005357">
    <property type="entry name" value="UCP005357"/>
    <property type="match status" value="1"/>
</dbReference>
<gene>
    <name evidence="2" type="ORF">GCM10007112_14470</name>
    <name evidence="1" type="ORF">Vsou_23390</name>
</gene>
<evidence type="ECO:0000313" key="2">
    <source>
        <dbReference type="EMBL" id="GGI78740.1"/>
    </source>
</evidence>
<dbReference type="GeneID" id="76207881"/>
<reference evidence="4" key="3">
    <citation type="submission" date="2022-09" db="EMBL/GenBank/DDBJ databases">
        <title>Complete genome sequence of Vulcanisaeta souniana.</title>
        <authorList>
            <person name="Kato S."/>
            <person name="Itoh T."/>
            <person name="Ohkuma M."/>
        </authorList>
    </citation>
    <scope>NUCLEOTIDE SEQUENCE [LARGE SCALE GENOMIC DNA]</scope>
    <source>
        <strain evidence="4">JCM 11219</strain>
    </source>
</reference>
<evidence type="ECO:0000313" key="4">
    <source>
        <dbReference type="Proteomes" id="UP001060771"/>
    </source>
</evidence>
<dbReference type="EMBL" id="AP026830">
    <property type="protein sequence ID" value="BDR93246.1"/>
    <property type="molecule type" value="Genomic_DNA"/>
</dbReference>
<dbReference type="PANTHER" id="PTHR39662:SF2">
    <property type="entry name" value="DUF354 DOMAIN-CONTAINING PROTEIN"/>
    <property type="match status" value="1"/>
</dbReference>
<evidence type="ECO:0000313" key="3">
    <source>
        <dbReference type="Proteomes" id="UP000657075"/>
    </source>
</evidence>
<reference evidence="2" key="2">
    <citation type="submission" date="2020-09" db="EMBL/GenBank/DDBJ databases">
        <authorList>
            <person name="Sun Q."/>
            <person name="Ohkuma M."/>
        </authorList>
    </citation>
    <scope>NUCLEOTIDE SEQUENCE</scope>
    <source>
        <strain evidence="2">JCM 11219</strain>
    </source>
</reference>
<keyword evidence="4" id="KW-1185">Reference proteome</keyword>
<organism evidence="2 3">
    <name type="scientific">Vulcanisaeta souniana JCM 11219</name>
    <dbReference type="NCBI Taxonomy" id="1293586"/>
    <lineage>
        <taxon>Archaea</taxon>
        <taxon>Thermoproteota</taxon>
        <taxon>Thermoprotei</taxon>
        <taxon>Thermoproteales</taxon>
        <taxon>Thermoproteaceae</taxon>
        <taxon>Vulcanisaeta</taxon>
    </lineage>
</organism>
<accession>A0A830EJX3</accession>
<dbReference type="RefSeq" id="WP_188603337.1">
    <property type="nucleotide sequence ID" value="NZ_AP026830.1"/>
</dbReference>
<proteinExistence type="predicted"/>
<reference evidence="1" key="4">
    <citation type="journal article" date="2023" name="Microbiol. Resour. Announc.">
        <title>Complete Genome Sequence of Vulcanisaeta souniana Strain IC-059, a Hyperthermophilic Archaeon Isolated from Hot Spring Water in Japan.</title>
        <authorList>
            <person name="Kato S."/>
            <person name="Itoh T."/>
            <person name="Wu L."/>
            <person name="Ma J."/>
            <person name="Ohkuma M."/>
        </authorList>
    </citation>
    <scope>NUCLEOTIDE SEQUENCE</scope>
    <source>
        <strain evidence="1">JCM 11219</strain>
    </source>
</reference>
<dbReference type="Proteomes" id="UP000657075">
    <property type="component" value="Unassembled WGS sequence"/>
</dbReference>
<dbReference type="OrthoDB" id="185087at2157"/>
<dbReference type="AlphaFoldDB" id="A0A830EJX3"/>
<evidence type="ECO:0008006" key="5">
    <source>
        <dbReference type="Google" id="ProtNLM"/>
    </source>
</evidence>
<name>A0A830EJX3_9CREN</name>
<dbReference type="PANTHER" id="PTHR39662">
    <property type="entry name" value="DUF354 DOMAIN-CONTAINING PROTEIN-RELATED"/>
    <property type="match status" value="1"/>
</dbReference>
<reference evidence="2" key="1">
    <citation type="journal article" date="2014" name="Int. J. Syst. Evol. Microbiol.">
        <title>Complete genome sequence of Corynebacterium casei LMG S-19264T (=DSM 44701T), isolated from a smear-ripened cheese.</title>
        <authorList>
            <consortium name="US DOE Joint Genome Institute (JGI-PGF)"/>
            <person name="Walter F."/>
            <person name="Albersmeier A."/>
            <person name="Kalinowski J."/>
            <person name="Ruckert C."/>
        </authorList>
    </citation>
    <scope>NUCLEOTIDE SEQUENCE</scope>
    <source>
        <strain evidence="2">JCM 11219</strain>
    </source>
</reference>